<comment type="caution">
    <text evidence="2">The sequence shown here is derived from an EMBL/GenBank/DDBJ whole genome shotgun (WGS) entry which is preliminary data.</text>
</comment>
<dbReference type="Proteomes" id="UP001204621">
    <property type="component" value="Unassembled WGS sequence"/>
</dbReference>
<reference evidence="2 3" key="1">
    <citation type="submission" date="2022-08" db="EMBL/GenBank/DDBJ databases">
        <title>Reclassification of Massilia species as members of the genera Telluria, Duganella, Pseudoduganella, Mokoshia gen. nov. and Zemynaea gen. nov. using orthogonal and non-orthogonal genome-based approaches.</title>
        <authorList>
            <person name="Bowman J.P."/>
        </authorList>
    </citation>
    <scope>NUCLEOTIDE SEQUENCE [LARGE SCALE GENOMIC DNA]</scope>
    <source>
        <strain evidence="2 3">JCM 31606</strain>
    </source>
</reference>
<dbReference type="RefSeq" id="WP_258810398.1">
    <property type="nucleotide sequence ID" value="NZ_JANUGU010000001.1"/>
</dbReference>
<dbReference type="EMBL" id="JANUGU010000001">
    <property type="protein sequence ID" value="MCS0657245.1"/>
    <property type="molecule type" value="Genomic_DNA"/>
</dbReference>
<evidence type="ECO:0000313" key="2">
    <source>
        <dbReference type="EMBL" id="MCS0657245.1"/>
    </source>
</evidence>
<dbReference type="Pfam" id="PF19763">
    <property type="entry name" value="DUF6250"/>
    <property type="match status" value="1"/>
</dbReference>
<protein>
    <submittedName>
        <fullName evidence="2">DUF6250 domain-containing protein</fullName>
    </submittedName>
</protein>
<feature type="domain" description="DUF6250" evidence="1">
    <location>
        <begin position="60"/>
        <end position="217"/>
    </location>
</feature>
<gene>
    <name evidence="2" type="ORF">NX778_04110</name>
</gene>
<proteinExistence type="predicted"/>
<keyword evidence="3" id="KW-1185">Reference proteome</keyword>
<organism evidence="2 3">
    <name type="scientific">Massilia terrae</name>
    <dbReference type="NCBI Taxonomy" id="1811224"/>
    <lineage>
        <taxon>Bacteria</taxon>
        <taxon>Pseudomonadati</taxon>
        <taxon>Pseudomonadota</taxon>
        <taxon>Betaproteobacteria</taxon>
        <taxon>Burkholderiales</taxon>
        <taxon>Oxalobacteraceae</taxon>
        <taxon>Telluria group</taxon>
        <taxon>Massilia</taxon>
    </lineage>
</organism>
<evidence type="ECO:0000313" key="3">
    <source>
        <dbReference type="Proteomes" id="UP001204621"/>
    </source>
</evidence>
<sequence>MLLEMMAAAAVAQAACTDWGQRGQLVWEDDFSGPLKGYVLEYAKTPGNVIEDRDGRLVMDVDSGATVWLDKPLSGNLLITYTRRVEVGGGKHDRLSDFNHFWMARDPRNANLFTRSGKFEDYDDIDMYYVGFGGNTNKTTRFRRYGDGQRVVIGEYLDAAHLLKPNRDYQVEIAVYNGCTRMLVDGQEYFSYRDPKPLTSGYFGFRTTWSRQTIDNLRIYQLK</sequence>
<name>A0ABT2CVK8_9BURK</name>
<dbReference type="Gene3D" id="2.60.120.200">
    <property type="match status" value="1"/>
</dbReference>
<dbReference type="InterPro" id="IPR046217">
    <property type="entry name" value="DUF6250"/>
</dbReference>
<accession>A0ABT2CVK8</accession>
<evidence type="ECO:0000259" key="1">
    <source>
        <dbReference type="Pfam" id="PF19763"/>
    </source>
</evidence>